<protein>
    <submittedName>
        <fullName evidence="1">Uncharacterized protein</fullName>
    </submittedName>
</protein>
<dbReference type="Proteomes" id="UP000288805">
    <property type="component" value="Unassembled WGS sequence"/>
</dbReference>
<proteinExistence type="predicted"/>
<evidence type="ECO:0000313" key="1">
    <source>
        <dbReference type="EMBL" id="RVX19508.1"/>
    </source>
</evidence>
<dbReference type="EMBL" id="QGNW01000008">
    <property type="protein sequence ID" value="RVX19508.1"/>
    <property type="molecule type" value="Genomic_DNA"/>
</dbReference>
<name>A0A438KE75_VITVI</name>
<comment type="caution">
    <text evidence="1">The sequence shown here is derived from an EMBL/GenBank/DDBJ whole genome shotgun (WGS) entry which is preliminary data.</text>
</comment>
<dbReference type="AlphaFoldDB" id="A0A438KE75"/>
<evidence type="ECO:0000313" key="2">
    <source>
        <dbReference type="Proteomes" id="UP000288805"/>
    </source>
</evidence>
<organism evidence="1 2">
    <name type="scientific">Vitis vinifera</name>
    <name type="common">Grape</name>
    <dbReference type="NCBI Taxonomy" id="29760"/>
    <lineage>
        <taxon>Eukaryota</taxon>
        <taxon>Viridiplantae</taxon>
        <taxon>Streptophyta</taxon>
        <taxon>Embryophyta</taxon>
        <taxon>Tracheophyta</taxon>
        <taxon>Spermatophyta</taxon>
        <taxon>Magnoliopsida</taxon>
        <taxon>eudicotyledons</taxon>
        <taxon>Gunneridae</taxon>
        <taxon>Pentapetalae</taxon>
        <taxon>rosids</taxon>
        <taxon>Vitales</taxon>
        <taxon>Vitaceae</taxon>
        <taxon>Viteae</taxon>
        <taxon>Vitis</taxon>
    </lineage>
</organism>
<reference evidence="1 2" key="1">
    <citation type="journal article" date="2018" name="PLoS Genet.">
        <title>Population sequencing reveals clonal diversity and ancestral inbreeding in the grapevine cultivar Chardonnay.</title>
        <authorList>
            <person name="Roach M.J."/>
            <person name="Johnson D.L."/>
            <person name="Bohlmann J."/>
            <person name="van Vuuren H.J."/>
            <person name="Jones S.J."/>
            <person name="Pretorius I.S."/>
            <person name="Schmidt S.A."/>
            <person name="Borneman A.R."/>
        </authorList>
    </citation>
    <scope>NUCLEOTIDE SEQUENCE [LARGE SCALE GENOMIC DNA]</scope>
    <source>
        <strain evidence="2">cv. Chardonnay</strain>
        <tissue evidence="1">Leaf</tissue>
    </source>
</reference>
<accession>A0A438KE75</accession>
<sequence length="241" mass="25803">MREVWDDKNLELQADMDRFVGDGSLDDNVESFLSHDDTEVKQNCQDSLSIVEEFLLTNIFHSATSNNLCPNLGEIRRVGLTWIATGGGRLFLFCRSLVVEAPLTLGFSCGSDDWIVRELWAGGLGRRRGKFKRWCGAGGRPVKVTVDGSEKGGGPDGSIRGVGGAKKVPADGTTCIEGMAASRAGITDFADASRVSGNECLEEQTRGPVDCVFSTELALVPAGVESLKALEVIDGSQEEEG</sequence>
<gene>
    <name evidence="1" type="ORF">CK203_005300</name>
</gene>